<organism evidence="2">
    <name type="scientific">Tanacetum cinerariifolium</name>
    <name type="common">Dalmatian daisy</name>
    <name type="synonym">Chrysanthemum cinerariifolium</name>
    <dbReference type="NCBI Taxonomy" id="118510"/>
    <lineage>
        <taxon>Eukaryota</taxon>
        <taxon>Viridiplantae</taxon>
        <taxon>Streptophyta</taxon>
        <taxon>Embryophyta</taxon>
        <taxon>Tracheophyta</taxon>
        <taxon>Spermatophyta</taxon>
        <taxon>Magnoliopsida</taxon>
        <taxon>eudicotyledons</taxon>
        <taxon>Gunneridae</taxon>
        <taxon>Pentapetalae</taxon>
        <taxon>asterids</taxon>
        <taxon>campanulids</taxon>
        <taxon>Asterales</taxon>
        <taxon>Asteraceae</taxon>
        <taxon>Asteroideae</taxon>
        <taxon>Anthemideae</taxon>
        <taxon>Anthemidinae</taxon>
        <taxon>Tanacetum</taxon>
    </lineage>
</organism>
<feature type="region of interest" description="Disordered" evidence="1">
    <location>
        <begin position="1"/>
        <end position="41"/>
    </location>
</feature>
<feature type="compositionally biased region" description="Basic and acidic residues" evidence="1">
    <location>
        <begin position="16"/>
        <end position="34"/>
    </location>
</feature>
<feature type="non-terminal residue" evidence="2">
    <location>
        <position position="104"/>
    </location>
</feature>
<feature type="compositionally biased region" description="Basic and acidic residues" evidence="1">
    <location>
        <begin position="54"/>
        <end position="66"/>
    </location>
</feature>
<feature type="region of interest" description="Disordered" evidence="1">
    <location>
        <begin position="54"/>
        <end position="104"/>
    </location>
</feature>
<dbReference type="AlphaFoldDB" id="A0A699X163"/>
<comment type="caution">
    <text evidence="2">The sequence shown here is derived from an EMBL/GenBank/DDBJ whole genome shotgun (WGS) entry which is preliminary data.</text>
</comment>
<feature type="non-terminal residue" evidence="2">
    <location>
        <position position="1"/>
    </location>
</feature>
<protein>
    <submittedName>
        <fullName evidence="2">Uncharacterized protein</fullName>
    </submittedName>
</protein>
<evidence type="ECO:0000313" key="2">
    <source>
        <dbReference type="EMBL" id="GFD53229.1"/>
    </source>
</evidence>
<accession>A0A699X163</accession>
<dbReference type="EMBL" id="BKCJ011791715">
    <property type="protein sequence ID" value="GFD53229.1"/>
    <property type="molecule type" value="Genomic_DNA"/>
</dbReference>
<name>A0A699X163_TANCI</name>
<reference evidence="2" key="1">
    <citation type="journal article" date="2019" name="Sci. Rep.">
        <title>Draft genome of Tanacetum cinerariifolium, the natural source of mosquito coil.</title>
        <authorList>
            <person name="Yamashiro T."/>
            <person name="Shiraishi A."/>
            <person name="Satake H."/>
            <person name="Nakayama K."/>
        </authorList>
    </citation>
    <scope>NUCLEOTIDE SEQUENCE</scope>
</reference>
<gene>
    <name evidence="2" type="ORF">Tci_925198</name>
</gene>
<sequence length="104" mass="11674">GRHRVRFQREGQQPQPDRHGHVTGDPDLARRDAAARPAAVSRQHIALHLRERLGPRAGDGRGHAQDHQGTALRQGPRAIRTASQQPLAVRLQRRRLAGDGHRHR</sequence>
<evidence type="ECO:0000256" key="1">
    <source>
        <dbReference type="SAM" id="MobiDB-lite"/>
    </source>
</evidence>
<proteinExistence type="predicted"/>